<dbReference type="EMBL" id="BARU01042100">
    <property type="protein sequence ID" value="GAH81202.1"/>
    <property type="molecule type" value="Genomic_DNA"/>
</dbReference>
<keyword evidence="1" id="KW-1133">Transmembrane helix</keyword>
<evidence type="ECO:0000313" key="2">
    <source>
        <dbReference type="EMBL" id="GAH81202.1"/>
    </source>
</evidence>
<comment type="caution">
    <text evidence="2">The sequence shown here is derived from an EMBL/GenBank/DDBJ whole genome shotgun (WGS) entry which is preliminary data.</text>
</comment>
<protein>
    <submittedName>
        <fullName evidence="2">Uncharacterized protein</fullName>
    </submittedName>
</protein>
<accession>X1IHL3</accession>
<evidence type="ECO:0000256" key="1">
    <source>
        <dbReference type="SAM" id="Phobius"/>
    </source>
</evidence>
<feature type="transmembrane region" description="Helical" evidence="1">
    <location>
        <begin position="12"/>
        <end position="31"/>
    </location>
</feature>
<dbReference type="AlphaFoldDB" id="X1IHL3"/>
<name>X1IHL3_9ZZZZ</name>
<organism evidence="2">
    <name type="scientific">marine sediment metagenome</name>
    <dbReference type="NCBI Taxonomy" id="412755"/>
    <lineage>
        <taxon>unclassified sequences</taxon>
        <taxon>metagenomes</taxon>
        <taxon>ecological metagenomes</taxon>
    </lineage>
</organism>
<keyword evidence="1" id="KW-0472">Membrane</keyword>
<proteinExistence type="predicted"/>
<feature type="transmembrane region" description="Helical" evidence="1">
    <location>
        <begin position="104"/>
        <end position="121"/>
    </location>
</feature>
<reference evidence="2" key="1">
    <citation type="journal article" date="2014" name="Front. Microbiol.">
        <title>High frequency of phylogenetically diverse reductive dehalogenase-homologous genes in deep subseafloor sedimentary metagenomes.</title>
        <authorList>
            <person name="Kawai M."/>
            <person name="Futagami T."/>
            <person name="Toyoda A."/>
            <person name="Takaki Y."/>
            <person name="Nishi S."/>
            <person name="Hori S."/>
            <person name="Arai W."/>
            <person name="Tsubouchi T."/>
            <person name="Morono Y."/>
            <person name="Uchiyama I."/>
            <person name="Ito T."/>
            <person name="Fujiyama A."/>
            <person name="Inagaki F."/>
            <person name="Takami H."/>
        </authorList>
    </citation>
    <scope>NUCLEOTIDE SEQUENCE</scope>
    <source>
        <strain evidence="2">Expedition CK06-06</strain>
    </source>
</reference>
<gene>
    <name evidence="2" type="ORF">S03H2_64758</name>
</gene>
<keyword evidence="1" id="KW-0812">Transmembrane</keyword>
<sequence length="133" mass="15232">NWLYSTIAQSSAAIVAIIGGFMTATILRLTAEKRSLVKRLEWLNSYTKSSLAPITENIEELKREIPTLEARIKTFSYPPNLKWGVAVLGVNGETRNRRRDSDELVPLLLFMLSRIVIKFWIEYPVFQSKGNFL</sequence>
<feature type="non-terminal residue" evidence="2">
    <location>
        <position position="1"/>
    </location>
</feature>